<dbReference type="AlphaFoldDB" id="A0A078S8I7"/>
<evidence type="ECO:0008006" key="6">
    <source>
        <dbReference type="Google" id="ProtNLM"/>
    </source>
</evidence>
<feature type="domain" description="Glycosyl-hydrolase family 116 N-terminal" evidence="3">
    <location>
        <begin position="42"/>
        <end position="367"/>
    </location>
</feature>
<accession>A0A078S8I7</accession>
<evidence type="ECO:0000256" key="1">
    <source>
        <dbReference type="SAM" id="SignalP"/>
    </source>
</evidence>
<evidence type="ECO:0000313" key="5">
    <source>
        <dbReference type="Proteomes" id="UP000028013"/>
    </source>
</evidence>
<gene>
    <name evidence="4" type="ORF">M094_3820</name>
</gene>
<dbReference type="PANTHER" id="PTHR12654">
    <property type="entry name" value="BILE ACID BETA-GLUCOSIDASE-RELATED"/>
    <property type="match status" value="1"/>
</dbReference>
<dbReference type="InterPro" id="IPR012341">
    <property type="entry name" value="6hp_glycosidase-like_sf"/>
</dbReference>
<dbReference type="SUPFAM" id="SSF48208">
    <property type="entry name" value="Six-hairpin glycosidases"/>
    <property type="match status" value="1"/>
</dbReference>
<dbReference type="InterPro" id="IPR008928">
    <property type="entry name" value="6-hairpin_glycosidase_sf"/>
</dbReference>
<dbReference type="Gene3D" id="1.50.10.10">
    <property type="match status" value="1"/>
</dbReference>
<dbReference type="GO" id="GO:0004553">
    <property type="term" value="F:hydrolase activity, hydrolyzing O-glycosyl compounds"/>
    <property type="evidence" value="ECO:0007669"/>
    <property type="project" value="InterPro"/>
</dbReference>
<feature type="chain" id="PRO_5001745010" description="Glycosyl-hydrolase family 116 catalytic region domain-containing protein" evidence="1">
    <location>
        <begin position="24"/>
        <end position="853"/>
    </location>
</feature>
<feature type="signal peptide" evidence="1">
    <location>
        <begin position="1"/>
        <end position="23"/>
    </location>
</feature>
<dbReference type="Pfam" id="PF12215">
    <property type="entry name" value="Glyco_hydr_116N"/>
    <property type="match status" value="1"/>
</dbReference>
<dbReference type="GO" id="GO:0005975">
    <property type="term" value="P:carbohydrate metabolic process"/>
    <property type="evidence" value="ECO:0007669"/>
    <property type="project" value="InterPro"/>
</dbReference>
<evidence type="ECO:0000313" key="4">
    <source>
        <dbReference type="EMBL" id="KDS57255.1"/>
    </source>
</evidence>
<dbReference type="PANTHER" id="PTHR12654:SF0">
    <property type="entry name" value="NON-LYSOSOMAL GLUCOSYLCERAMIDASE"/>
    <property type="match status" value="1"/>
</dbReference>
<dbReference type="Pfam" id="PF04685">
    <property type="entry name" value="DUF608"/>
    <property type="match status" value="1"/>
</dbReference>
<organism evidence="4 5">
    <name type="scientific">Bacteroides uniformis str. 3978 T3 ii</name>
    <dbReference type="NCBI Taxonomy" id="1339349"/>
    <lineage>
        <taxon>Bacteria</taxon>
        <taxon>Pseudomonadati</taxon>
        <taxon>Bacteroidota</taxon>
        <taxon>Bacteroidia</taxon>
        <taxon>Bacteroidales</taxon>
        <taxon>Bacteroidaceae</taxon>
        <taxon>Bacteroides</taxon>
    </lineage>
</organism>
<dbReference type="PROSITE" id="PS51257">
    <property type="entry name" value="PROKAR_LIPOPROTEIN"/>
    <property type="match status" value="1"/>
</dbReference>
<reference evidence="4 5" key="1">
    <citation type="submission" date="2014-04" db="EMBL/GenBank/DDBJ databases">
        <authorList>
            <person name="Sears C."/>
            <person name="Carroll K."/>
            <person name="Sack B.R."/>
            <person name="Qadri F."/>
            <person name="Myers L.L."/>
            <person name="Chung G.-T."/>
            <person name="Escheverria P."/>
            <person name="Fraser C.M."/>
            <person name="Sadzewicz L."/>
            <person name="Shefchek K.A."/>
            <person name="Tallon L."/>
            <person name="Das S.P."/>
            <person name="Daugherty S."/>
            <person name="Mongodin E.F."/>
        </authorList>
    </citation>
    <scope>NUCLEOTIDE SEQUENCE [LARGE SCALE GENOMIC DNA]</scope>
    <source>
        <strain evidence="4 5">3978 T3 ii</strain>
    </source>
</reference>
<dbReference type="RefSeq" id="WP_035449985.1">
    <property type="nucleotide sequence ID" value="NZ_JNHN01000082.1"/>
</dbReference>
<comment type="caution">
    <text evidence="4">The sequence shown here is derived from an EMBL/GenBank/DDBJ whole genome shotgun (WGS) entry which is preliminary data.</text>
</comment>
<protein>
    <recommendedName>
        <fullName evidence="6">Glycosyl-hydrolase family 116 catalytic region domain-containing protein</fullName>
    </recommendedName>
</protein>
<sequence>MKNGFYFLGLCICLCLWASCSSMEEVRDYNEKYTGEYTSRIAFPIGGLGTGMFCVEGSGAISNMNIRHKTEMLNEPTMFAGLYLKGVDNGSIVVEGQVPDWKKFGQPQSTKGYGGTWGLPRFKDCDFEVKFPFAKLRMSDDELKMDVTMKVWNPFIPTDENNSGLPVAGFEYTFKNKYAKEVEAIFSYNSKNFVDIRNGGASIRPIENGFIISQKGTETQPFHQADFAIFTDEPETKVNYCWFRGWSFDSFTMCWNEMSSGVIKENPANMADAPGASLYVPFRLQPGESKTIRLYMAWYVPFSLVREGLEPIDDVDVPIVPVVNERGEPAGYIDTSIQLSDKYRPWYSSRFANIEEVADYWMKNYNTLKEKTELFTDAFYATTLPAEVVEAVAANLTILKSPTIFRQYDGRMWNWEGCGNEYGSCYGSCTHVWNYAQAIPHLFPKMERTLRETEFFVSQAKNGHQAFRSALPIRPIRHNFHAAADGQLGGIMKVYRDWHIYGNDEWLKLIYSYVQNSLDYCINMWDPKRKGVIEEPHHNTYDIEFWGPSGMINSYYTGALQAFVAMGEHLEKDMTEYRELLDKSIDYMENQLYDGEYFIQNIRWKELQASDPTKVQSVNSNYSKEGLDLLEKEGPKYQYGKGCLSDGVVGAWLSLVCGLDEAIDRKKILSHLLSVHKYNLKRNLRKHVNPQRSTFALGDEGGLLLCSWPKGGKLQLPFVYSNEVWTGIEYQVASHLMFEGEVEKGLDIVRTCRDRYDGRVRNPFNEYECGAWYARAMSSYAMLQALTGIQYDAVDSTLYIDSRIGDDFTSFLSTETGFGNVGLKDGKPFIEVKYGKIDVKKCFVSDIETDFVN</sequence>
<evidence type="ECO:0000259" key="3">
    <source>
        <dbReference type="Pfam" id="PF12215"/>
    </source>
</evidence>
<keyword evidence="1" id="KW-0732">Signal</keyword>
<dbReference type="PATRIC" id="fig|1339349.3.peg.648"/>
<feature type="domain" description="Glycosyl-hydrolase family 116 catalytic region" evidence="2">
    <location>
        <begin position="480"/>
        <end position="782"/>
    </location>
</feature>
<evidence type="ECO:0000259" key="2">
    <source>
        <dbReference type="Pfam" id="PF04685"/>
    </source>
</evidence>
<dbReference type="EMBL" id="JNHN01000082">
    <property type="protein sequence ID" value="KDS57255.1"/>
    <property type="molecule type" value="Genomic_DNA"/>
</dbReference>
<dbReference type="InterPro" id="IPR024462">
    <property type="entry name" value="GH116_N"/>
</dbReference>
<dbReference type="Proteomes" id="UP000028013">
    <property type="component" value="Unassembled WGS sequence"/>
</dbReference>
<dbReference type="InterPro" id="IPR052566">
    <property type="entry name" value="Non-lysos_glucosylceramidase"/>
</dbReference>
<name>A0A078S8I7_BACUN</name>
<dbReference type="InterPro" id="IPR006775">
    <property type="entry name" value="GH116_catalytic"/>
</dbReference>
<proteinExistence type="predicted"/>